<keyword evidence="2" id="KW-1185">Reference proteome</keyword>
<dbReference type="Proteomes" id="UP000304953">
    <property type="component" value="Unassembled WGS sequence"/>
</dbReference>
<organism evidence="1 2">
    <name type="scientific">Petralouisia muris</name>
    <dbReference type="NCBI Taxonomy" id="3032872"/>
    <lineage>
        <taxon>Bacteria</taxon>
        <taxon>Bacillati</taxon>
        <taxon>Bacillota</taxon>
        <taxon>Clostridia</taxon>
        <taxon>Lachnospirales</taxon>
        <taxon>Lachnospiraceae</taxon>
        <taxon>Petralouisia</taxon>
    </lineage>
</organism>
<accession>A0AC61RYV6</accession>
<proteinExistence type="predicted"/>
<name>A0AC61RYV6_9FIRM</name>
<reference evidence="1" key="1">
    <citation type="submission" date="2019-04" db="EMBL/GenBank/DDBJ databases">
        <title>Microbes associate with the intestines of laboratory mice.</title>
        <authorList>
            <person name="Navarre W."/>
            <person name="Wong E."/>
            <person name="Huang K."/>
            <person name="Tropini C."/>
            <person name="Ng K."/>
            <person name="Yu B."/>
        </authorList>
    </citation>
    <scope>NUCLEOTIDE SEQUENCE</scope>
    <source>
        <strain evidence="1">NM01_1-7b</strain>
    </source>
</reference>
<evidence type="ECO:0000313" key="1">
    <source>
        <dbReference type="EMBL" id="TGY97170.1"/>
    </source>
</evidence>
<comment type="caution">
    <text evidence="1">The sequence shown here is derived from an EMBL/GenBank/DDBJ whole genome shotgun (WGS) entry which is preliminary data.</text>
</comment>
<dbReference type="EMBL" id="SRYA01000009">
    <property type="protein sequence ID" value="TGY97170.1"/>
    <property type="molecule type" value="Genomic_DNA"/>
</dbReference>
<protein>
    <submittedName>
        <fullName evidence="1">GHKL domain-containing protein</fullName>
    </submittedName>
</protein>
<sequence>MTGILICCFVMEIWKYQLGLRLFFQERLRRKWPTIAGMALYLIWYFSGARKEEDAYLNMYYIVMVILFFRMETDWKKKLEELLLLYLVITCIDSLCAGCVTAALEWCQGIGFAQTWGDFVSGAITAAIFLGMTAVNDRKHILKKEGLIQFVRKGMVFLVVLIATEIMLAVTALDFTKDYVPNVKFKIFAGGLSGVAYFAAGILGIFIIYIKNMNEKLEQNVETERELKEVQKKYYETLLKKEEETRKYRHDLKNHLICLKGLAQEECAGRVTEYIRGMQKQTEFIQEKPFSTGNHTLDSLLNHYGSVITQDTKLIVLGKMENNLKITEADLCTVFGNLLQNAVEGVRRAQDSGKYIRIELEQGREYLKIRIENSAEYDKGSIRENVRKLWKTTKKDKMNHGIGLGNVQETVERYHGILETNREKQKFIVEAVMKNRIE</sequence>
<evidence type="ECO:0000313" key="2">
    <source>
        <dbReference type="Proteomes" id="UP000304953"/>
    </source>
</evidence>
<gene>
    <name evidence="1" type="ORF">E5329_05685</name>
</gene>